<dbReference type="EMBL" id="CAVMBE010000076">
    <property type="protein sequence ID" value="CAK4033000.1"/>
    <property type="molecule type" value="Genomic_DNA"/>
</dbReference>
<dbReference type="AlphaFoldDB" id="A0AAI8Z5D3"/>
<reference evidence="8" key="1">
    <citation type="submission" date="2023-11" db="EMBL/GenBank/DDBJ databases">
        <authorList>
            <person name="Alioto T."/>
            <person name="Alioto T."/>
            <person name="Gomez Garrido J."/>
        </authorList>
    </citation>
    <scope>NUCLEOTIDE SEQUENCE</scope>
</reference>
<dbReference type="PANTHER" id="PTHR12953:SF0">
    <property type="entry name" value="SUN DOMAIN-CONTAINING OSSIFICATION FACTOR"/>
    <property type="match status" value="1"/>
</dbReference>
<dbReference type="InterPro" id="IPR012919">
    <property type="entry name" value="SUN_dom"/>
</dbReference>
<feature type="chain" id="PRO_5042533688" description="SUN domain-containing protein" evidence="6">
    <location>
        <begin position="20"/>
        <end position="961"/>
    </location>
</feature>
<feature type="region of interest" description="Disordered" evidence="5">
    <location>
        <begin position="827"/>
        <end position="848"/>
    </location>
</feature>
<feature type="compositionally biased region" description="Polar residues" evidence="5">
    <location>
        <begin position="128"/>
        <end position="137"/>
    </location>
</feature>
<feature type="region of interest" description="Disordered" evidence="5">
    <location>
        <begin position="21"/>
        <end position="46"/>
    </location>
</feature>
<feature type="domain" description="SUN" evidence="7">
    <location>
        <begin position="258"/>
        <end position="430"/>
    </location>
</feature>
<keyword evidence="4" id="KW-0472">Membrane</keyword>
<comment type="subcellular location">
    <subcellularLocation>
        <location evidence="1">Endomembrane system</location>
    </subcellularLocation>
</comment>
<dbReference type="GO" id="GO:0012505">
    <property type="term" value="C:endomembrane system"/>
    <property type="evidence" value="ECO:0007669"/>
    <property type="project" value="UniProtKB-SubCell"/>
</dbReference>
<feature type="compositionally biased region" description="Acidic residues" evidence="5">
    <location>
        <begin position="899"/>
        <end position="909"/>
    </location>
</feature>
<proteinExistence type="predicted"/>
<name>A0AAI8Z5D3_9PEZI</name>
<gene>
    <name evidence="8" type="ORF">LECACI_7A008158</name>
</gene>
<feature type="region of interest" description="Disordered" evidence="5">
    <location>
        <begin position="607"/>
        <end position="634"/>
    </location>
</feature>
<dbReference type="Gene3D" id="2.60.120.260">
    <property type="entry name" value="Galactose-binding domain-like"/>
    <property type="match status" value="1"/>
</dbReference>
<organism evidence="8 9">
    <name type="scientific">Lecanosticta acicola</name>
    <dbReference type="NCBI Taxonomy" id="111012"/>
    <lineage>
        <taxon>Eukaryota</taxon>
        <taxon>Fungi</taxon>
        <taxon>Dikarya</taxon>
        <taxon>Ascomycota</taxon>
        <taxon>Pezizomycotina</taxon>
        <taxon>Dothideomycetes</taxon>
        <taxon>Dothideomycetidae</taxon>
        <taxon>Mycosphaerellales</taxon>
        <taxon>Mycosphaerellaceae</taxon>
        <taxon>Lecanosticta</taxon>
    </lineage>
</organism>
<feature type="region of interest" description="Disordered" evidence="5">
    <location>
        <begin position="241"/>
        <end position="280"/>
    </location>
</feature>
<keyword evidence="2" id="KW-0812">Transmembrane</keyword>
<feature type="compositionally biased region" description="Polar residues" evidence="5">
    <location>
        <begin position="471"/>
        <end position="484"/>
    </location>
</feature>
<dbReference type="GO" id="GO:0034975">
    <property type="term" value="P:protein folding in endoplasmic reticulum"/>
    <property type="evidence" value="ECO:0007669"/>
    <property type="project" value="TreeGrafter"/>
</dbReference>
<dbReference type="GO" id="GO:0016020">
    <property type="term" value="C:membrane"/>
    <property type="evidence" value="ECO:0007669"/>
    <property type="project" value="InterPro"/>
</dbReference>
<evidence type="ECO:0000256" key="5">
    <source>
        <dbReference type="SAM" id="MobiDB-lite"/>
    </source>
</evidence>
<feature type="compositionally biased region" description="Polar residues" evidence="5">
    <location>
        <begin position="95"/>
        <end position="119"/>
    </location>
</feature>
<keyword evidence="3" id="KW-1133">Transmembrane helix</keyword>
<evidence type="ECO:0000313" key="8">
    <source>
        <dbReference type="EMBL" id="CAK4033000.1"/>
    </source>
</evidence>
<sequence>MNRLLRLGVLIWGVYGATGNTSSAGPETTAATPSTTTTTHATPRTSSTTFYDTAGLSSKLGNATCPSRTVNYITHTLPRQCLRTDRVPHNATHIAASNSTETVSTNVGTYQDAGSTTPTAHIDPSTPGPSNETSSVDIETVDTGVSTTTTTSTVTSSTEVTSTAKTALEPSVAVAEEADSPLDNANFLSFEEWKKQNLAKTGQSPDDVGHGQLVDPHRPRPGINNALDTLGEESEINLDFSGFGGGAQMSIPDGPQSHASAPASAHDGPSGSVVSRSKDAGKTCKERTNYASFDCSATVLKSNKECKSASSVLVENKDSYMLNKCSADNKFFIVELCDDIQIDTIVLANYEFFSSSFRHFRVSVSDRYPVKMDKWKDLGTFEAMNVRDIQAFLIENPLIWAKYLRIEFLTHYGTEYYCPVSLLRVHGTTMIEDYRHAEDLARGENEEEIALEPDVSAVPPVAEGSGETTDHSAGQPISTVNEPMTNDLKEQTAPTATISSAVEELSPEETNASSNSTGLTFDGSAPPMQVGVHELPNSNMTCRSSTVTSEAHLFTTPCESSAASHVGDAAVDSSVLNGIPANSTSAPASRSNNSESGIPAAVTNTTTAENPAQSQNETQTNLSTSLGSGENSTSLGTVTTMGENANSTSVNTPTINTARATASPSMGSQPPQPSSQESFFKSFAKRLTQLESNSTLSLQYIEEQSRILRDAFSKVEKRQLSTTSNFLSQLNGTVMAELHGFRQAYDQLWQSTVIELEAQREAYQREMLALSARLTLVADELVWQKRLGMVQSTLLLLCLALVLFGRGGGGYMEMPLMQQMMNRSTAALRSGWESPPNSPSPDSRSPVSLFRRKLWRSKTEPVAGAHTLTDSEVSRPQSKEGPAFLVEPPSPALRGPQSDCDDERDEDSSPDMSRKEPSGDAMHVQSTVSPKKNRKKPKKPANWPIGNGGGPNERPKSPLAS</sequence>
<dbReference type="Pfam" id="PF07738">
    <property type="entry name" value="Sad1_UNC"/>
    <property type="match status" value="1"/>
</dbReference>
<dbReference type="FunFam" id="2.60.120.260:FF:000082">
    <property type="entry name" value="Sad1/UNC domain protein"/>
    <property type="match status" value="1"/>
</dbReference>
<dbReference type="InterPro" id="IPR045120">
    <property type="entry name" value="Suco/Slp1-like"/>
</dbReference>
<comment type="caution">
    <text evidence="8">The sequence shown here is derived from an EMBL/GenBank/DDBJ whole genome shotgun (WGS) entry which is preliminary data.</text>
</comment>
<dbReference type="PROSITE" id="PS51469">
    <property type="entry name" value="SUN"/>
    <property type="match status" value="1"/>
</dbReference>
<keyword evidence="9" id="KW-1185">Reference proteome</keyword>
<evidence type="ECO:0000259" key="7">
    <source>
        <dbReference type="PROSITE" id="PS51469"/>
    </source>
</evidence>
<feature type="region of interest" description="Disordered" evidence="5">
    <location>
        <begin position="442"/>
        <end position="486"/>
    </location>
</feature>
<evidence type="ECO:0000313" key="9">
    <source>
        <dbReference type="Proteomes" id="UP001296104"/>
    </source>
</evidence>
<feature type="region of interest" description="Disordered" evidence="5">
    <location>
        <begin position="93"/>
        <end position="137"/>
    </location>
</feature>
<feature type="compositionally biased region" description="Polar residues" evidence="5">
    <location>
        <begin position="508"/>
        <end position="519"/>
    </location>
</feature>
<evidence type="ECO:0000256" key="1">
    <source>
        <dbReference type="ARBA" id="ARBA00004308"/>
    </source>
</evidence>
<feature type="region of interest" description="Disordered" evidence="5">
    <location>
        <begin position="860"/>
        <end position="961"/>
    </location>
</feature>
<accession>A0AAI8Z5D3</accession>
<dbReference type="PANTHER" id="PTHR12953">
    <property type="entry name" value="MEMBRANE PROTEIN CH1 RELATED"/>
    <property type="match status" value="1"/>
</dbReference>
<feature type="signal peptide" evidence="6">
    <location>
        <begin position="1"/>
        <end position="19"/>
    </location>
</feature>
<dbReference type="Proteomes" id="UP001296104">
    <property type="component" value="Unassembled WGS sequence"/>
</dbReference>
<evidence type="ECO:0000256" key="2">
    <source>
        <dbReference type="ARBA" id="ARBA00022692"/>
    </source>
</evidence>
<feature type="compositionally biased region" description="Low complexity" evidence="5">
    <location>
        <begin position="257"/>
        <end position="272"/>
    </location>
</feature>
<feature type="region of interest" description="Disordered" evidence="5">
    <location>
        <begin position="198"/>
        <end position="227"/>
    </location>
</feature>
<feature type="region of interest" description="Disordered" evidence="5">
    <location>
        <begin position="144"/>
        <end position="163"/>
    </location>
</feature>
<dbReference type="GO" id="GO:0005737">
    <property type="term" value="C:cytoplasm"/>
    <property type="evidence" value="ECO:0007669"/>
    <property type="project" value="TreeGrafter"/>
</dbReference>
<keyword evidence="6" id="KW-0732">Signal</keyword>
<evidence type="ECO:0000256" key="3">
    <source>
        <dbReference type="ARBA" id="ARBA00022989"/>
    </source>
</evidence>
<protein>
    <recommendedName>
        <fullName evidence="7">SUN domain-containing protein</fullName>
    </recommendedName>
</protein>
<feature type="region of interest" description="Disordered" evidence="5">
    <location>
        <begin position="503"/>
        <end position="543"/>
    </location>
</feature>
<evidence type="ECO:0000256" key="6">
    <source>
        <dbReference type="SAM" id="SignalP"/>
    </source>
</evidence>
<evidence type="ECO:0000256" key="4">
    <source>
        <dbReference type="ARBA" id="ARBA00023136"/>
    </source>
</evidence>